<evidence type="ECO:0000313" key="2">
    <source>
        <dbReference type="EMBL" id="PNR42935.1"/>
    </source>
</evidence>
<feature type="compositionally biased region" description="Basic and acidic residues" evidence="1">
    <location>
        <begin position="17"/>
        <end position="27"/>
    </location>
</feature>
<dbReference type="Gramene" id="Pp3c13_23680V3.1">
    <property type="protein sequence ID" value="Pp3c13_23680V3.1"/>
    <property type="gene ID" value="Pp3c13_23680"/>
</dbReference>
<dbReference type="Proteomes" id="UP000006727">
    <property type="component" value="Chromosome 13"/>
</dbReference>
<feature type="region of interest" description="Disordered" evidence="1">
    <location>
        <begin position="369"/>
        <end position="388"/>
    </location>
</feature>
<evidence type="ECO:0000313" key="3">
    <source>
        <dbReference type="EnsemblPlants" id="Pp3c13_23680V3.1"/>
    </source>
</evidence>
<dbReference type="PANTHER" id="PTHR33914">
    <property type="entry name" value="18S PRE-RIBOSOMAL ASSEMBLY PROTEIN GAR2-LIKE PROTEIN"/>
    <property type="match status" value="1"/>
</dbReference>
<reference evidence="3" key="3">
    <citation type="submission" date="2020-12" db="UniProtKB">
        <authorList>
            <consortium name="EnsemblPlants"/>
        </authorList>
    </citation>
    <scope>IDENTIFICATION</scope>
</reference>
<feature type="region of interest" description="Disordered" evidence="1">
    <location>
        <begin position="224"/>
        <end position="338"/>
    </location>
</feature>
<feature type="compositionally biased region" description="Polar residues" evidence="1">
    <location>
        <begin position="91"/>
        <end position="100"/>
    </location>
</feature>
<reference evidence="2 4" key="1">
    <citation type="journal article" date="2008" name="Science">
        <title>The Physcomitrella genome reveals evolutionary insights into the conquest of land by plants.</title>
        <authorList>
            <person name="Rensing S."/>
            <person name="Lang D."/>
            <person name="Zimmer A."/>
            <person name="Terry A."/>
            <person name="Salamov A."/>
            <person name="Shapiro H."/>
            <person name="Nishiyama T."/>
            <person name="Perroud P.-F."/>
            <person name="Lindquist E."/>
            <person name="Kamisugi Y."/>
            <person name="Tanahashi T."/>
            <person name="Sakakibara K."/>
            <person name="Fujita T."/>
            <person name="Oishi K."/>
            <person name="Shin-I T."/>
            <person name="Kuroki Y."/>
            <person name="Toyoda A."/>
            <person name="Suzuki Y."/>
            <person name="Hashimoto A."/>
            <person name="Yamaguchi K."/>
            <person name="Sugano A."/>
            <person name="Kohara Y."/>
            <person name="Fujiyama A."/>
            <person name="Anterola A."/>
            <person name="Aoki S."/>
            <person name="Ashton N."/>
            <person name="Barbazuk W.B."/>
            <person name="Barker E."/>
            <person name="Bennetzen J."/>
            <person name="Bezanilla M."/>
            <person name="Blankenship R."/>
            <person name="Cho S.H."/>
            <person name="Dutcher S."/>
            <person name="Estelle M."/>
            <person name="Fawcett J.A."/>
            <person name="Gundlach H."/>
            <person name="Hanada K."/>
            <person name="Heyl A."/>
            <person name="Hicks K.A."/>
            <person name="Hugh J."/>
            <person name="Lohr M."/>
            <person name="Mayer K."/>
            <person name="Melkozernov A."/>
            <person name="Murata T."/>
            <person name="Nelson D."/>
            <person name="Pils B."/>
            <person name="Prigge M."/>
            <person name="Reiss B."/>
            <person name="Renner T."/>
            <person name="Rombauts S."/>
            <person name="Rushton P."/>
            <person name="Sanderfoot A."/>
            <person name="Schween G."/>
            <person name="Shiu S.-H."/>
            <person name="Stueber K."/>
            <person name="Theodoulou F.L."/>
            <person name="Tu H."/>
            <person name="Van de Peer Y."/>
            <person name="Verrier P.J."/>
            <person name="Waters E."/>
            <person name="Wood A."/>
            <person name="Yang L."/>
            <person name="Cove D."/>
            <person name="Cuming A."/>
            <person name="Hasebe M."/>
            <person name="Lucas S."/>
            <person name="Mishler D.B."/>
            <person name="Reski R."/>
            <person name="Grigoriev I."/>
            <person name="Quatrano R.S."/>
            <person name="Boore J.L."/>
        </authorList>
    </citation>
    <scope>NUCLEOTIDE SEQUENCE [LARGE SCALE GENOMIC DNA]</scope>
    <source>
        <strain evidence="3 4">cv. Gransden 2004</strain>
    </source>
</reference>
<dbReference type="Gramene" id="Pp3c13_23680V3.2">
    <property type="protein sequence ID" value="Pp3c13_23680V3.2"/>
    <property type="gene ID" value="Pp3c13_23680"/>
</dbReference>
<dbReference type="AlphaFoldDB" id="A0A2K1JN12"/>
<dbReference type="OrthoDB" id="1300198at2759"/>
<protein>
    <submittedName>
        <fullName evidence="2 3">Uncharacterized protein</fullName>
    </submittedName>
</protein>
<name>A0A2K1JN12_PHYPA</name>
<dbReference type="InterPro" id="IPR040378">
    <property type="entry name" value="BASL"/>
</dbReference>
<feature type="compositionally biased region" description="Basic and acidic residues" evidence="1">
    <location>
        <begin position="253"/>
        <end position="267"/>
    </location>
</feature>
<feature type="compositionally biased region" description="Polar residues" evidence="1">
    <location>
        <begin position="377"/>
        <end position="388"/>
    </location>
</feature>
<feature type="compositionally biased region" description="Polar residues" evidence="1">
    <location>
        <begin position="241"/>
        <end position="250"/>
    </location>
</feature>
<feature type="region of interest" description="Disordered" evidence="1">
    <location>
        <begin position="1"/>
        <end position="136"/>
    </location>
</feature>
<evidence type="ECO:0000256" key="1">
    <source>
        <dbReference type="SAM" id="MobiDB-lite"/>
    </source>
</evidence>
<dbReference type="GeneID" id="112290607"/>
<proteinExistence type="predicted"/>
<dbReference type="PaxDb" id="3218-PP1S37_250V6.1"/>
<evidence type="ECO:0000313" key="4">
    <source>
        <dbReference type="Proteomes" id="UP000006727"/>
    </source>
</evidence>
<dbReference type="RefSeq" id="XP_024392827.1">
    <property type="nucleotide sequence ID" value="XM_024537059.2"/>
</dbReference>
<dbReference type="EMBL" id="ABEU02000013">
    <property type="protein sequence ID" value="PNR42935.1"/>
    <property type="molecule type" value="Genomic_DNA"/>
</dbReference>
<feature type="compositionally biased region" description="Basic and acidic residues" evidence="1">
    <location>
        <begin position="294"/>
        <end position="324"/>
    </location>
</feature>
<dbReference type="PANTHER" id="PTHR33914:SF2">
    <property type="entry name" value="OS02G0582100 PROTEIN"/>
    <property type="match status" value="1"/>
</dbReference>
<gene>
    <name evidence="3" type="primary">LOC112290607</name>
    <name evidence="2" type="ORF">PHYPA_017767</name>
</gene>
<dbReference type="EnsemblPlants" id="Pp3c13_23680V3.1">
    <property type="protein sequence ID" value="Pp3c13_23680V3.1"/>
    <property type="gene ID" value="Pp3c13_23680"/>
</dbReference>
<keyword evidence="4" id="KW-1185">Reference proteome</keyword>
<dbReference type="GO" id="GO:0009786">
    <property type="term" value="P:regulation of asymmetric cell division"/>
    <property type="evidence" value="ECO:0007669"/>
    <property type="project" value="InterPro"/>
</dbReference>
<reference evidence="2 4" key="2">
    <citation type="journal article" date="2018" name="Plant J.">
        <title>The Physcomitrella patens chromosome-scale assembly reveals moss genome structure and evolution.</title>
        <authorList>
            <person name="Lang D."/>
            <person name="Ullrich K.K."/>
            <person name="Murat F."/>
            <person name="Fuchs J."/>
            <person name="Jenkins J."/>
            <person name="Haas F.B."/>
            <person name="Piednoel M."/>
            <person name="Gundlach H."/>
            <person name="Van Bel M."/>
            <person name="Meyberg R."/>
            <person name="Vives C."/>
            <person name="Morata J."/>
            <person name="Symeonidi A."/>
            <person name="Hiss M."/>
            <person name="Muchero W."/>
            <person name="Kamisugi Y."/>
            <person name="Saleh O."/>
            <person name="Blanc G."/>
            <person name="Decker E.L."/>
            <person name="van Gessel N."/>
            <person name="Grimwood J."/>
            <person name="Hayes R.D."/>
            <person name="Graham S.W."/>
            <person name="Gunter L.E."/>
            <person name="McDaniel S.F."/>
            <person name="Hoernstein S.N.W."/>
            <person name="Larsson A."/>
            <person name="Li F.W."/>
            <person name="Perroud P.F."/>
            <person name="Phillips J."/>
            <person name="Ranjan P."/>
            <person name="Rokshar D.S."/>
            <person name="Rothfels C.J."/>
            <person name="Schneider L."/>
            <person name="Shu S."/>
            <person name="Stevenson D.W."/>
            <person name="Thummler F."/>
            <person name="Tillich M."/>
            <person name="Villarreal Aguilar J.C."/>
            <person name="Widiez T."/>
            <person name="Wong G.K."/>
            <person name="Wymore A."/>
            <person name="Zhang Y."/>
            <person name="Zimmer A.D."/>
            <person name="Quatrano R.S."/>
            <person name="Mayer K.F.X."/>
            <person name="Goodstein D."/>
            <person name="Casacuberta J.M."/>
            <person name="Vandepoele K."/>
            <person name="Reski R."/>
            <person name="Cuming A.C."/>
            <person name="Tuskan G.A."/>
            <person name="Maumus F."/>
            <person name="Salse J."/>
            <person name="Schmutz J."/>
            <person name="Rensing S.A."/>
        </authorList>
    </citation>
    <scope>NUCLEOTIDE SEQUENCE [LARGE SCALE GENOMIC DNA]</scope>
    <source>
        <strain evidence="3 4">cv. Gransden 2004</strain>
    </source>
</reference>
<dbReference type="KEGG" id="ppp:112290607"/>
<dbReference type="EnsemblPlants" id="Pp3c13_23680V3.2">
    <property type="protein sequence ID" value="Pp3c13_23680V3.2"/>
    <property type="gene ID" value="Pp3c13_23680"/>
</dbReference>
<accession>A0A2K1JN12</accession>
<sequence length="573" mass="62034">MGTFVTEAASEESMAEEMVKNNEDNHSMRTKGGSGGEPGSRSGQEDAPLDGQNLSETLALRSAENKKVEEDQESLNNRSNKSGEPDYAHKSNGNPDSQVYGNGDGDLPSFSIKRLRRLPHRVSPDNHPSTLAFRTEPTDVLMDQNCVDDDKEAKLGVGESMTDTTLGRKLEAGFVCPLSLQAEETTEQVQALSDSSLVDAAHFSGDSARTPELISRISDTFSSKDEIVGTSEGSLEVPEEGTSSSDSPGAQNRKIEGSELEVEHSKFGYDGTELRNPNSGESDRAGESLISDLSDERDTNDLSVERKEYAEPALDQERSGENKHAFASSEHASDNTNPLGEIERWRTVFPSYVPNFNVEHSAFGLQADDYGQEDQAPGNSDILSSSAGLGSMSEKSCVDVDLAATPMEDLTPDGRAENGAFLDAGTTAESTHSAEIPAPGVVQILAPVIGSRFEHPGETTDEEIDSPRSSEGFAYPDSDATTLLYSGQVMHPGRYSYGQSQNGPSILQYSGSMSLRSDSSTTSNRSFVFPILAPPDYNSSPVRMAKPDPRYLKKKNRISGCCFFRLCRSRHKY</sequence>
<organism evidence="2">
    <name type="scientific">Physcomitrium patens</name>
    <name type="common">Spreading-leaved earth moss</name>
    <name type="synonym">Physcomitrella patens</name>
    <dbReference type="NCBI Taxonomy" id="3218"/>
    <lineage>
        <taxon>Eukaryota</taxon>
        <taxon>Viridiplantae</taxon>
        <taxon>Streptophyta</taxon>
        <taxon>Embryophyta</taxon>
        <taxon>Bryophyta</taxon>
        <taxon>Bryophytina</taxon>
        <taxon>Bryopsida</taxon>
        <taxon>Funariidae</taxon>
        <taxon>Funariales</taxon>
        <taxon>Funariaceae</taxon>
        <taxon>Physcomitrium</taxon>
    </lineage>
</organism>